<evidence type="ECO:0000313" key="2">
    <source>
        <dbReference type="Proteomes" id="UP000007266"/>
    </source>
</evidence>
<dbReference type="InParanoid" id="A0A139WA79"/>
<evidence type="ECO:0000313" key="1">
    <source>
        <dbReference type="EMBL" id="KYB24810.1"/>
    </source>
</evidence>
<organism evidence="1 2">
    <name type="scientific">Tribolium castaneum</name>
    <name type="common">Red flour beetle</name>
    <dbReference type="NCBI Taxonomy" id="7070"/>
    <lineage>
        <taxon>Eukaryota</taxon>
        <taxon>Metazoa</taxon>
        <taxon>Ecdysozoa</taxon>
        <taxon>Arthropoda</taxon>
        <taxon>Hexapoda</taxon>
        <taxon>Insecta</taxon>
        <taxon>Pterygota</taxon>
        <taxon>Neoptera</taxon>
        <taxon>Endopterygota</taxon>
        <taxon>Coleoptera</taxon>
        <taxon>Polyphaga</taxon>
        <taxon>Cucujiformia</taxon>
        <taxon>Tenebrionidae</taxon>
        <taxon>Tenebrionidae incertae sedis</taxon>
        <taxon>Tribolium</taxon>
    </lineage>
</organism>
<protein>
    <recommendedName>
        <fullName evidence="3">Reverse transcriptase domain-containing protein</fullName>
    </recommendedName>
</protein>
<proteinExistence type="predicted"/>
<dbReference type="AlphaFoldDB" id="A0A139WA79"/>
<dbReference type="Proteomes" id="UP000007266">
    <property type="component" value="Unassembled WGS sequence"/>
</dbReference>
<evidence type="ECO:0008006" key="3">
    <source>
        <dbReference type="Google" id="ProtNLM"/>
    </source>
</evidence>
<reference evidence="1 2" key="1">
    <citation type="journal article" date="2008" name="Nature">
        <title>The genome of the model beetle and pest Tribolium castaneum.</title>
        <authorList>
            <consortium name="Tribolium Genome Sequencing Consortium"/>
            <person name="Richards S."/>
            <person name="Gibbs R.A."/>
            <person name="Weinstock G.M."/>
            <person name="Brown S.J."/>
            <person name="Denell R."/>
            <person name="Beeman R.W."/>
            <person name="Gibbs R."/>
            <person name="Beeman R.W."/>
            <person name="Brown S.J."/>
            <person name="Bucher G."/>
            <person name="Friedrich M."/>
            <person name="Grimmelikhuijzen C.J."/>
            <person name="Klingler M."/>
            <person name="Lorenzen M."/>
            <person name="Richards S."/>
            <person name="Roth S."/>
            <person name="Schroder R."/>
            <person name="Tautz D."/>
            <person name="Zdobnov E.M."/>
            <person name="Muzny D."/>
            <person name="Gibbs R.A."/>
            <person name="Weinstock G.M."/>
            <person name="Attaway T."/>
            <person name="Bell S."/>
            <person name="Buhay C.J."/>
            <person name="Chandrabose M.N."/>
            <person name="Chavez D."/>
            <person name="Clerk-Blankenburg K.P."/>
            <person name="Cree A."/>
            <person name="Dao M."/>
            <person name="Davis C."/>
            <person name="Chacko J."/>
            <person name="Dinh H."/>
            <person name="Dugan-Rocha S."/>
            <person name="Fowler G."/>
            <person name="Garner T.T."/>
            <person name="Garnes J."/>
            <person name="Gnirke A."/>
            <person name="Hawes A."/>
            <person name="Hernandez J."/>
            <person name="Hines S."/>
            <person name="Holder M."/>
            <person name="Hume J."/>
            <person name="Jhangiani S.N."/>
            <person name="Joshi V."/>
            <person name="Khan Z.M."/>
            <person name="Jackson L."/>
            <person name="Kovar C."/>
            <person name="Kowis A."/>
            <person name="Lee S."/>
            <person name="Lewis L.R."/>
            <person name="Margolis J."/>
            <person name="Morgan M."/>
            <person name="Nazareth L.V."/>
            <person name="Nguyen N."/>
            <person name="Okwuonu G."/>
            <person name="Parker D."/>
            <person name="Richards S."/>
            <person name="Ruiz S.J."/>
            <person name="Santibanez J."/>
            <person name="Savard J."/>
            <person name="Scherer S.E."/>
            <person name="Schneider B."/>
            <person name="Sodergren E."/>
            <person name="Tautz D."/>
            <person name="Vattahil S."/>
            <person name="Villasana D."/>
            <person name="White C.S."/>
            <person name="Wright R."/>
            <person name="Park Y."/>
            <person name="Beeman R.W."/>
            <person name="Lord J."/>
            <person name="Oppert B."/>
            <person name="Lorenzen M."/>
            <person name="Brown S."/>
            <person name="Wang L."/>
            <person name="Savard J."/>
            <person name="Tautz D."/>
            <person name="Richards S."/>
            <person name="Weinstock G."/>
            <person name="Gibbs R.A."/>
            <person name="Liu Y."/>
            <person name="Worley K."/>
            <person name="Weinstock G."/>
            <person name="Elsik C.G."/>
            <person name="Reese J.T."/>
            <person name="Elhaik E."/>
            <person name="Landan G."/>
            <person name="Graur D."/>
            <person name="Arensburger P."/>
            <person name="Atkinson P."/>
            <person name="Beeman R.W."/>
            <person name="Beidler J."/>
            <person name="Brown S.J."/>
            <person name="Demuth J.P."/>
            <person name="Drury D.W."/>
            <person name="Du Y.Z."/>
            <person name="Fujiwara H."/>
            <person name="Lorenzen M."/>
            <person name="Maselli V."/>
            <person name="Osanai M."/>
            <person name="Park Y."/>
            <person name="Robertson H.M."/>
            <person name="Tu Z."/>
            <person name="Wang J.J."/>
            <person name="Wang S."/>
            <person name="Richards S."/>
            <person name="Song H."/>
            <person name="Zhang L."/>
            <person name="Sodergren E."/>
            <person name="Werner D."/>
            <person name="Stanke M."/>
            <person name="Morgenstern B."/>
            <person name="Solovyev V."/>
            <person name="Kosarev P."/>
            <person name="Brown G."/>
            <person name="Chen H.C."/>
            <person name="Ermolaeva O."/>
            <person name="Hlavina W."/>
            <person name="Kapustin Y."/>
            <person name="Kiryutin B."/>
            <person name="Kitts P."/>
            <person name="Maglott D."/>
            <person name="Pruitt K."/>
            <person name="Sapojnikov V."/>
            <person name="Souvorov A."/>
            <person name="Mackey A.J."/>
            <person name="Waterhouse R.M."/>
            <person name="Wyder S."/>
            <person name="Zdobnov E.M."/>
            <person name="Zdobnov E.M."/>
            <person name="Wyder S."/>
            <person name="Kriventseva E.V."/>
            <person name="Kadowaki T."/>
            <person name="Bork P."/>
            <person name="Aranda M."/>
            <person name="Bao R."/>
            <person name="Beermann A."/>
            <person name="Berns N."/>
            <person name="Bolognesi R."/>
            <person name="Bonneton F."/>
            <person name="Bopp D."/>
            <person name="Brown S.J."/>
            <person name="Bucher G."/>
            <person name="Butts T."/>
            <person name="Chaumot A."/>
            <person name="Denell R.E."/>
            <person name="Ferrier D.E."/>
            <person name="Friedrich M."/>
            <person name="Gordon C.M."/>
            <person name="Jindra M."/>
            <person name="Klingler M."/>
            <person name="Lan Q."/>
            <person name="Lattorff H.M."/>
            <person name="Laudet V."/>
            <person name="von Levetsow C."/>
            <person name="Liu Z."/>
            <person name="Lutz R."/>
            <person name="Lynch J.A."/>
            <person name="da Fonseca R.N."/>
            <person name="Posnien N."/>
            <person name="Reuter R."/>
            <person name="Roth S."/>
            <person name="Savard J."/>
            <person name="Schinko J.B."/>
            <person name="Schmitt C."/>
            <person name="Schoppmeier M."/>
            <person name="Schroder R."/>
            <person name="Shippy T.D."/>
            <person name="Simonnet F."/>
            <person name="Marques-Souza H."/>
            <person name="Tautz D."/>
            <person name="Tomoyasu Y."/>
            <person name="Trauner J."/>
            <person name="Van der Zee M."/>
            <person name="Vervoort M."/>
            <person name="Wittkopp N."/>
            <person name="Wimmer E.A."/>
            <person name="Yang X."/>
            <person name="Jones A.K."/>
            <person name="Sattelle D.B."/>
            <person name="Ebert P.R."/>
            <person name="Nelson D."/>
            <person name="Scott J.G."/>
            <person name="Beeman R.W."/>
            <person name="Muthukrishnan S."/>
            <person name="Kramer K.J."/>
            <person name="Arakane Y."/>
            <person name="Beeman R.W."/>
            <person name="Zhu Q."/>
            <person name="Hogenkamp D."/>
            <person name="Dixit R."/>
            <person name="Oppert B."/>
            <person name="Jiang H."/>
            <person name="Zou Z."/>
            <person name="Marshall J."/>
            <person name="Elpidina E."/>
            <person name="Vinokurov K."/>
            <person name="Oppert C."/>
            <person name="Zou Z."/>
            <person name="Evans J."/>
            <person name="Lu Z."/>
            <person name="Zhao P."/>
            <person name="Sumathipala N."/>
            <person name="Altincicek B."/>
            <person name="Vilcinskas A."/>
            <person name="Williams M."/>
            <person name="Hultmark D."/>
            <person name="Hetru C."/>
            <person name="Jiang H."/>
            <person name="Grimmelikhuijzen C.J."/>
            <person name="Hauser F."/>
            <person name="Cazzamali G."/>
            <person name="Williamson M."/>
            <person name="Park Y."/>
            <person name="Li B."/>
            <person name="Tanaka Y."/>
            <person name="Predel R."/>
            <person name="Neupert S."/>
            <person name="Schachtner J."/>
            <person name="Verleyen P."/>
            <person name="Raible F."/>
            <person name="Bork P."/>
            <person name="Friedrich M."/>
            <person name="Walden K.K."/>
            <person name="Robertson H.M."/>
            <person name="Angeli S."/>
            <person name="Foret S."/>
            <person name="Bucher G."/>
            <person name="Schuetz S."/>
            <person name="Maleszka R."/>
            <person name="Wimmer E.A."/>
            <person name="Beeman R.W."/>
            <person name="Lorenzen M."/>
            <person name="Tomoyasu Y."/>
            <person name="Miller S.C."/>
            <person name="Grossmann D."/>
            <person name="Bucher G."/>
        </authorList>
    </citation>
    <scope>NUCLEOTIDE SEQUENCE [LARGE SCALE GENOMIC DNA]</scope>
    <source>
        <strain evidence="1 2">Georgia GA2</strain>
    </source>
</reference>
<reference evidence="1 2" key="2">
    <citation type="journal article" date="2010" name="Nucleic Acids Res.">
        <title>BeetleBase in 2010: revisions to provide comprehensive genomic information for Tribolium castaneum.</title>
        <authorList>
            <person name="Kim H.S."/>
            <person name="Murphy T."/>
            <person name="Xia J."/>
            <person name="Caragea D."/>
            <person name="Park Y."/>
            <person name="Beeman R.W."/>
            <person name="Lorenzen M.D."/>
            <person name="Butcher S."/>
            <person name="Manak J.R."/>
            <person name="Brown S.J."/>
        </authorList>
    </citation>
    <scope>NUCLEOTIDE SEQUENCE [LARGE SCALE GENOMIC DNA]</scope>
    <source>
        <strain evidence="1 2">Georgia GA2</strain>
    </source>
</reference>
<dbReference type="PANTHER" id="PTHR19446">
    <property type="entry name" value="REVERSE TRANSCRIPTASES"/>
    <property type="match status" value="1"/>
</dbReference>
<keyword evidence="2" id="KW-1185">Reference proteome</keyword>
<gene>
    <name evidence="1" type="primary">AUGUSTUS-3.0.2_34934</name>
    <name evidence="1" type="ORF">TcasGA2_TC034934</name>
</gene>
<sequence length="764" mass="86003">MARAARMESLLTDVLLVNAHLRGVLSVRGREEPAASARPTYSQVAVAGVAGVPLQVARAPQTVTPEAKVVFKAREGKVFTAEQVKDKFLRNVSSEVAVRVRAAEAERLKGCAQFGDLGLVASEARKMGPKILVGDTADEFKNRVSGVPKEKGVPKRNVILEVTGKAANFIRKEGQIFIGFQSYKARLFEKPMQCYRCLSYGHGGRTYQAPVFCSKSGKGHLSAACKAEQAECANCKKARFPANHGASSKMCPDYKRTLQNCQRSRAAMAHLSRRMEEENGSRSQGTLVRWLSARCTVRSEEKSIYMRSTWREWLHHVPAGRYCVGWMQMRNRLCGLVREAVQDRGADWREYGIEFAGLFPDIVEGLCAENRVDVMQACICETNDQYLGCHWSKTPGPDGMTPEMLRAARCAGADSVYAVLSKCLEEQGFPLCWKVASLVVRVAMDPGSYRAICLLPVVGKVFERILVQRLMGLVEGKWDDMQYDFTSGRLTEVAWARSPRIVEGSVSRTVLLATMRVLMGELPWWMEARRRQPAFQDKKGLQFGSNNDLDVRIVEDLWDEWQGEWDPSEKGRVTYQFVCDVRMLRDAIPLEFSMTELFLLTGYGSLNRLLYVRGLSESQKCACGADVEKWNHILVDCERYAELRDLESVDVTVDDEGVIDVSRVLTNGEWGLFDLWEWRPHVPELVQQRRTCKSPAGSAFCCEHPTSDAQTGTTGTGGPRRLISRRSRDRFNQNPDIDAVNQIAYQNYTDRIVRRKYESLNVFT</sequence>
<name>A0A139WA79_TRICA</name>
<dbReference type="EMBL" id="KQ971511">
    <property type="protein sequence ID" value="KYB24810.1"/>
    <property type="molecule type" value="Genomic_DNA"/>
</dbReference>
<accession>A0A139WA79</accession>